<dbReference type="SMART" id="SM01017">
    <property type="entry name" value="Arrestin_C"/>
    <property type="match status" value="1"/>
</dbReference>
<accession>A0A4S4MT61</accession>
<dbReference type="InterPro" id="IPR011021">
    <property type="entry name" value="Arrestin-like_N"/>
</dbReference>
<dbReference type="EMBL" id="SGPM01000182">
    <property type="protein sequence ID" value="THH28381.1"/>
    <property type="molecule type" value="Genomic_DNA"/>
</dbReference>
<dbReference type="InterPro" id="IPR014752">
    <property type="entry name" value="Arrestin-like_C"/>
</dbReference>
<feature type="compositionally biased region" description="Polar residues" evidence="1">
    <location>
        <begin position="517"/>
        <end position="529"/>
    </location>
</feature>
<feature type="region of interest" description="Disordered" evidence="1">
    <location>
        <begin position="764"/>
        <end position="813"/>
    </location>
</feature>
<dbReference type="InterPro" id="IPR014756">
    <property type="entry name" value="Ig_E-set"/>
</dbReference>
<feature type="compositionally biased region" description="Polar residues" evidence="1">
    <location>
        <begin position="651"/>
        <end position="660"/>
    </location>
</feature>
<dbReference type="GO" id="GO:0031625">
    <property type="term" value="F:ubiquitin protein ligase binding"/>
    <property type="evidence" value="ECO:0007669"/>
    <property type="project" value="TreeGrafter"/>
</dbReference>
<feature type="region of interest" description="Disordered" evidence="1">
    <location>
        <begin position="265"/>
        <end position="334"/>
    </location>
</feature>
<dbReference type="Gene3D" id="2.60.40.640">
    <property type="match status" value="1"/>
</dbReference>
<proteinExistence type="predicted"/>
<feature type="region of interest" description="Disordered" evidence="1">
    <location>
        <begin position="651"/>
        <end position="725"/>
    </location>
</feature>
<dbReference type="InterPro" id="IPR050357">
    <property type="entry name" value="Arrestin_domain-protein"/>
</dbReference>
<dbReference type="Pfam" id="PF00339">
    <property type="entry name" value="Arrestin_N"/>
    <property type="match status" value="1"/>
</dbReference>
<feature type="domain" description="Arrestin C-terminal-like" evidence="2">
    <location>
        <begin position="178"/>
        <end position="414"/>
    </location>
</feature>
<gene>
    <name evidence="3" type="ORF">EUX98_g5798</name>
</gene>
<dbReference type="PANTHER" id="PTHR11188:SF17">
    <property type="entry name" value="FI21816P1"/>
    <property type="match status" value="1"/>
</dbReference>
<evidence type="ECO:0000313" key="4">
    <source>
        <dbReference type="Proteomes" id="UP000308730"/>
    </source>
</evidence>
<name>A0A4S4MT61_9APHY</name>
<dbReference type="GO" id="GO:0005829">
    <property type="term" value="C:cytosol"/>
    <property type="evidence" value="ECO:0007669"/>
    <property type="project" value="TreeGrafter"/>
</dbReference>
<dbReference type="SUPFAM" id="SSF81296">
    <property type="entry name" value="E set domains"/>
    <property type="match status" value="1"/>
</dbReference>
<protein>
    <recommendedName>
        <fullName evidence="2">Arrestin C-terminal-like domain-containing protein</fullName>
    </recommendedName>
</protein>
<reference evidence="3 4" key="1">
    <citation type="submission" date="2019-02" db="EMBL/GenBank/DDBJ databases">
        <title>Genome sequencing of the rare red list fungi Antrodiella citrinella (Flaviporus citrinellus).</title>
        <authorList>
            <person name="Buettner E."/>
            <person name="Kellner H."/>
        </authorList>
    </citation>
    <scope>NUCLEOTIDE SEQUENCE [LARGE SCALE GENOMIC DNA]</scope>
    <source>
        <strain evidence="3 4">DSM 108506</strain>
    </source>
</reference>
<feature type="compositionally biased region" description="Low complexity" evidence="1">
    <location>
        <begin position="672"/>
        <end position="701"/>
    </location>
</feature>
<dbReference type="Proteomes" id="UP000308730">
    <property type="component" value="Unassembled WGS sequence"/>
</dbReference>
<evidence type="ECO:0000259" key="2">
    <source>
        <dbReference type="SMART" id="SM01017"/>
    </source>
</evidence>
<comment type="caution">
    <text evidence="3">The sequence shown here is derived from an EMBL/GenBank/DDBJ whole genome shotgun (WGS) entry which is preliminary data.</text>
</comment>
<feature type="region of interest" description="Disordered" evidence="1">
    <location>
        <begin position="508"/>
        <end position="529"/>
    </location>
</feature>
<dbReference type="PANTHER" id="PTHR11188">
    <property type="entry name" value="ARRESTIN DOMAIN CONTAINING PROTEIN"/>
    <property type="match status" value="1"/>
</dbReference>
<dbReference type="GO" id="GO:0005886">
    <property type="term" value="C:plasma membrane"/>
    <property type="evidence" value="ECO:0007669"/>
    <property type="project" value="TreeGrafter"/>
</dbReference>
<dbReference type="InterPro" id="IPR011022">
    <property type="entry name" value="Arrestin_C-like"/>
</dbReference>
<feature type="region of interest" description="Disordered" evidence="1">
    <location>
        <begin position="547"/>
        <end position="622"/>
    </location>
</feature>
<organism evidence="3 4">
    <name type="scientific">Antrodiella citrinella</name>
    <dbReference type="NCBI Taxonomy" id="2447956"/>
    <lineage>
        <taxon>Eukaryota</taxon>
        <taxon>Fungi</taxon>
        <taxon>Dikarya</taxon>
        <taxon>Basidiomycota</taxon>
        <taxon>Agaricomycotina</taxon>
        <taxon>Agaricomycetes</taxon>
        <taxon>Polyporales</taxon>
        <taxon>Steccherinaceae</taxon>
        <taxon>Antrodiella</taxon>
    </lineage>
</organism>
<dbReference type="OrthoDB" id="2333384at2759"/>
<feature type="compositionally biased region" description="Basic and acidic residues" evidence="1">
    <location>
        <begin position="770"/>
        <end position="802"/>
    </location>
</feature>
<feature type="compositionally biased region" description="Polar residues" evidence="1">
    <location>
        <begin position="609"/>
        <end position="622"/>
    </location>
</feature>
<feature type="compositionally biased region" description="Polar residues" evidence="1">
    <location>
        <begin position="804"/>
        <end position="813"/>
    </location>
</feature>
<evidence type="ECO:0000313" key="3">
    <source>
        <dbReference type="EMBL" id="THH28381.1"/>
    </source>
</evidence>
<keyword evidence="4" id="KW-1185">Reference proteome</keyword>
<sequence>MTVRDKNQPSLDIVVAADVLSLKGTGQDVNAALLSGNVVLFLNEPTSLKHITLQFRGKAKIPASPTESIPMQSTQVTYIVCNHEWSFLEGAKGHSHTLKAGRHLFPFQLHIGGTLPSSLDTTALGGASISYKLRATAARAGFSFSHRDIHAEKPIYLMRSLAAEALEYQQTLEIENTWPEKLMYSIMIPHKAWAAGDRVTAVVKFSPLIKGARVLNVTTSINESLKIHGRTGVQEVTRAIATTRHDIVEGQAIPCEEQHHRYRVPLLSGSSPGHRSGVSSPTSAGSYFPQQTSSPNSTELTPLSATSSNDALSASVPNSAPTTGSGNARSSTSATAGVRYVDGVEIPYEPGEEPSQDVMATLNIGIPAQATPSHNLEPIVVSHRIRWSIMIANRDGHTSELRCSLPLQVLDHRLLDEARASTLATRRLILGAADVEGGQAVGTHGPGNDFDAEDDMELPSYPAHVRDRVANVFLPETGVLRVTNPWIAQGISPVISYSEVSSGIQSPLETYPVGQAPPQSQLPANPTQAGNVLDWVNSELLLSLSEHPEIPQAPEPRRSRMSHRTPPSEADIASATSSLFGSRRGSRTNSPDRNSNGTSTHGPAGSHPAANSSTETFVHSSSTASRHSHGLFHISMKPFTSLTSGFGLGSRNNSHGNLQSHCPHGHSHLAHSNNVSSSPSGQSGARSQSSSGTSSPGSVATVPISSQPQVAPMSHSARTTTMEPVSGPMLLHRAFTQTPDYEMASRGFLGGGVPPLDAMRGLPSYADAAAEGRSEAAESRRSSSDSPRGPERERGHDREHYHPRSQTSPPLST</sequence>
<dbReference type="GO" id="GO:0030674">
    <property type="term" value="F:protein-macromolecule adaptor activity"/>
    <property type="evidence" value="ECO:0007669"/>
    <property type="project" value="TreeGrafter"/>
</dbReference>
<feature type="compositionally biased region" description="Polar residues" evidence="1">
    <location>
        <begin position="587"/>
        <end position="601"/>
    </location>
</feature>
<dbReference type="GO" id="GO:0070086">
    <property type="term" value="P:ubiquitin-dependent endocytosis"/>
    <property type="evidence" value="ECO:0007669"/>
    <property type="project" value="TreeGrafter"/>
</dbReference>
<evidence type="ECO:0000256" key="1">
    <source>
        <dbReference type="SAM" id="MobiDB-lite"/>
    </source>
</evidence>
<feature type="compositionally biased region" description="Polar residues" evidence="1">
    <location>
        <begin position="268"/>
        <end position="334"/>
    </location>
</feature>
<dbReference type="AlphaFoldDB" id="A0A4S4MT61"/>